<dbReference type="AlphaFoldDB" id="A0A1T4W0P7"/>
<organism evidence="2 3">
    <name type="scientific">Eubacterium uniforme</name>
    <dbReference type="NCBI Taxonomy" id="39495"/>
    <lineage>
        <taxon>Bacteria</taxon>
        <taxon>Bacillati</taxon>
        <taxon>Bacillota</taxon>
        <taxon>Clostridia</taxon>
        <taxon>Eubacteriales</taxon>
        <taxon>Eubacteriaceae</taxon>
        <taxon>Eubacterium</taxon>
    </lineage>
</organism>
<dbReference type="EMBL" id="FUXZ01000014">
    <property type="protein sequence ID" value="SKA70719.1"/>
    <property type="molecule type" value="Genomic_DNA"/>
</dbReference>
<evidence type="ECO:0000259" key="1">
    <source>
        <dbReference type="PROSITE" id="PS51186"/>
    </source>
</evidence>
<evidence type="ECO:0000313" key="2">
    <source>
        <dbReference type="EMBL" id="SKA70719.1"/>
    </source>
</evidence>
<dbReference type="Gene3D" id="3.40.630.30">
    <property type="match status" value="1"/>
</dbReference>
<proteinExistence type="predicted"/>
<dbReference type="STRING" id="39495.SAMN02745111_02092"/>
<dbReference type="Pfam" id="PF14206">
    <property type="entry name" value="Cys_rich_CPCC"/>
    <property type="match status" value="1"/>
</dbReference>
<protein>
    <submittedName>
        <fullName evidence="2">Acetyltransferase (GNAT) family protein</fullName>
    </submittedName>
</protein>
<dbReference type="Proteomes" id="UP000190814">
    <property type="component" value="Unassembled WGS sequence"/>
</dbReference>
<dbReference type="InterPro" id="IPR025983">
    <property type="entry name" value="Cys_rich_CPCC"/>
</dbReference>
<dbReference type="InterPro" id="IPR000182">
    <property type="entry name" value="GNAT_dom"/>
</dbReference>
<gene>
    <name evidence="2" type="ORF">SAMN02745111_02092</name>
</gene>
<dbReference type="RefSeq" id="WP_078766921.1">
    <property type="nucleotide sequence ID" value="NZ_FUXZ01000014.1"/>
</dbReference>
<accession>A0A1T4W0P7</accession>
<name>A0A1T4W0P7_9FIRM</name>
<sequence length="239" mass="27843">MGNYKAYSIKEAIEKGYVDSMDDAVREVYFINKAWIDEYFSFNSKDELYYSRDHIEGIIAKGGQVFLVIDKDDEIVVSTGAVVPDEYFRWDIKMLATKVGYKRMGAGEIVLEKIIRYARRNGANYIEFALNRKCVDAIEFCRRNGFRVVPLDNRNKSNKRINLNLELALFETCPCCGLDIVREEYDICKICGWENDHVQNKDENYAGGANKLSLKEYRKDFLKKYRSDPTYVWTGDKED</sequence>
<dbReference type="Pfam" id="PF00583">
    <property type="entry name" value="Acetyltransf_1"/>
    <property type="match status" value="1"/>
</dbReference>
<evidence type="ECO:0000313" key="3">
    <source>
        <dbReference type="Proteomes" id="UP000190814"/>
    </source>
</evidence>
<dbReference type="PROSITE" id="PS51186">
    <property type="entry name" value="GNAT"/>
    <property type="match status" value="1"/>
</dbReference>
<keyword evidence="3" id="KW-1185">Reference proteome</keyword>
<dbReference type="InterPro" id="IPR016181">
    <property type="entry name" value="Acyl_CoA_acyltransferase"/>
</dbReference>
<dbReference type="SUPFAM" id="SSF55729">
    <property type="entry name" value="Acyl-CoA N-acyltransferases (Nat)"/>
    <property type="match status" value="1"/>
</dbReference>
<keyword evidence="2" id="KW-0808">Transferase</keyword>
<dbReference type="CDD" id="cd04301">
    <property type="entry name" value="NAT_SF"/>
    <property type="match status" value="1"/>
</dbReference>
<feature type="domain" description="N-acetyltransferase" evidence="1">
    <location>
        <begin position="26"/>
        <end position="168"/>
    </location>
</feature>
<dbReference type="OrthoDB" id="1456570at2"/>
<dbReference type="GO" id="GO:0016747">
    <property type="term" value="F:acyltransferase activity, transferring groups other than amino-acyl groups"/>
    <property type="evidence" value="ECO:0007669"/>
    <property type="project" value="InterPro"/>
</dbReference>
<reference evidence="2 3" key="1">
    <citation type="submission" date="2017-02" db="EMBL/GenBank/DDBJ databases">
        <authorList>
            <person name="Peterson S.W."/>
        </authorList>
    </citation>
    <scope>NUCLEOTIDE SEQUENCE [LARGE SCALE GENOMIC DNA]</scope>
    <source>
        <strain evidence="2 3">ATCC 35992</strain>
    </source>
</reference>